<dbReference type="EMBL" id="MFGO01000025">
    <property type="protein sequence ID" value="OGF40562.1"/>
    <property type="molecule type" value="Genomic_DNA"/>
</dbReference>
<dbReference type="CDD" id="cd04647">
    <property type="entry name" value="LbH_MAT_like"/>
    <property type="match status" value="1"/>
</dbReference>
<dbReference type="Proteomes" id="UP000177579">
    <property type="component" value="Unassembled WGS sequence"/>
</dbReference>
<proteinExistence type="inferred from homology"/>
<evidence type="ECO:0000256" key="2">
    <source>
        <dbReference type="ARBA" id="ARBA00022679"/>
    </source>
</evidence>
<accession>A0A1F5TNJ6</accession>
<dbReference type="InterPro" id="IPR018357">
    <property type="entry name" value="Hexapep_transf_CS"/>
</dbReference>
<sequence length="175" mass="19143">MKKIIIHIIRRFAGVIIGLDLAESIKEQKQVENIRKSLKSCGEKVAFRFPLVIENKHLVEIGNNVSFASYVHIWGGGGVVIGDNTMIASHVAIASIDHDYCVKDMKKTVIKKPVIIGSGVWIGSHSFIFPGVKIGDGAVIGANTLVNKNVPDNAIFYGSPGRVVKYRSFSKELKN</sequence>
<protein>
    <recommendedName>
        <fullName evidence="6">Acetyltransferase</fullName>
    </recommendedName>
</protein>
<reference evidence="4 5" key="1">
    <citation type="journal article" date="2016" name="Nat. Commun.">
        <title>Thousands of microbial genomes shed light on interconnected biogeochemical processes in an aquifer system.</title>
        <authorList>
            <person name="Anantharaman K."/>
            <person name="Brown C.T."/>
            <person name="Hug L.A."/>
            <person name="Sharon I."/>
            <person name="Castelle C.J."/>
            <person name="Probst A.J."/>
            <person name="Thomas B.C."/>
            <person name="Singh A."/>
            <person name="Wilkins M.J."/>
            <person name="Karaoz U."/>
            <person name="Brodie E.L."/>
            <person name="Williams K.H."/>
            <person name="Hubbard S.S."/>
            <person name="Banfield J.F."/>
        </authorList>
    </citation>
    <scope>NUCLEOTIDE SEQUENCE [LARGE SCALE GENOMIC DNA]</scope>
</reference>
<organism evidence="4 5">
    <name type="scientific">Candidatus Falkowbacteria bacterium RIFOXYD2_FULL_34_120</name>
    <dbReference type="NCBI Taxonomy" id="1798007"/>
    <lineage>
        <taxon>Bacteria</taxon>
        <taxon>Candidatus Falkowiibacteriota</taxon>
    </lineage>
</organism>
<dbReference type="Pfam" id="PF14602">
    <property type="entry name" value="Hexapep_2"/>
    <property type="match status" value="1"/>
</dbReference>
<evidence type="ECO:0000313" key="4">
    <source>
        <dbReference type="EMBL" id="OGF40562.1"/>
    </source>
</evidence>
<dbReference type="InterPro" id="IPR011004">
    <property type="entry name" value="Trimer_LpxA-like_sf"/>
</dbReference>
<evidence type="ECO:0000313" key="5">
    <source>
        <dbReference type="Proteomes" id="UP000177579"/>
    </source>
</evidence>
<keyword evidence="2" id="KW-0808">Transferase</keyword>
<comment type="similarity">
    <text evidence="1">Belongs to the transferase hexapeptide repeat family.</text>
</comment>
<evidence type="ECO:0008006" key="6">
    <source>
        <dbReference type="Google" id="ProtNLM"/>
    </source>
</evidence>
<dbReference type="InterPro" id="IPR001451">
    <property type="entry name" value="Hexapep"/>
</dbReference>
<dbReference type="PROSITE" id="PS00101">
    <property type="entry name" value="HEXAPEP_TRANSFERASES"/>
    <property type="match status" value="1"/>
</dbReference>
<keyword evidence="3" id="KW-0677">Repeat</keyword>
<dbReference type="PANTHER" id="PTHR23416">
    <property type="entry name" value="SIALIC ACID SYNTHASE-RELATED"/>
    <property type="match status" value="1"/>
</dbReference>
<dbReference type="InterPro" id="IPR051159">
    <property type="entry name" value="Hexapeptide_acetyltransf"/>
</dbReference>
<name>A0A1F5TNJ6_9BACT</name>
<dbReference type="GO" id="GO:0005829">
    <property type="term" value="C:cytosol"/>
    <property type="evidence" value="ECO:0007669"/>
    <property type="project" value="TreeGrafter"/>
</dbReference>
<dbReference type="GO" id="GO:0008374">
    <property type="term" value="F:O-acyltransferase activity"/>
    <property type="evidence" value="ECO:0007669"/>
    <property type="project" value="TreeGrafter"/>
</dbReference>
<dbReference type="PANTHER" id="PTHR23416:SF23">
    <property type="entry name" value="ACETYLTRANSFERASE C18B11.09C-RELATED"/>
    <property type="match status" value="1"/>
</dbReference>
<dbReference type="AlphaFoldDB" id="A0A1F5TNJ6"/>
<evidence type="ECO:0000256" key="1">
    <source>
        <dbReference type="ARBA" id="ARBA00007274"/>
    </source>
</evidence>
<comment type="caution">
    <text evidence="4">The sequence shown here is derived from an EMBL/GenBank/DDBJ whole genome shotgun (WGS) entry which is preliminary data.</text>
</comment>
<dbReference type="SUPFAM" id="SSF51161">
    <property type="entry name" value="Trimeric LpxA-like enzymes"/>
    <property type="match status" value="1"/>
</dbReference>
<dbReference type="Gene3D" id="2.160.10.10">
    <property type="entry name" value="Hexapeptide repeat proteins"/>
    <property type="match status" value="1"/>
</dbReference>
<evidence type="ECO:0000256" key="3">
    <source>
        <dbReference type="ARBA" id="ARBA00022737"/>
    </source>
</evidence>
<gene>
    <name evidence="4" type="ORF">A2531_03465</name>
</gene>